<dbReference type="Gene3D" id="1.25.40.20">
    <property type="entry name" value="Ankyrin repeat-containing domain"/>
    <property type="match status" value="2"/>
</dbReference>
<feature type="repeat" description="ANK" evidence="1">
    <location>
        <begin position="57"/>
        <end position="89"/>
    </location>
</feature>
<dbReference type="PROSITE" id="PS50297">
    <property type="entry name" value="ANK_REP_REGION"/>
    <property type="match status" value="3"/>
</dbReference>
<dbReference type="EMBL" id="HBER01013728">
    <property type="protein sequence ID" value="CAD8531589.1"/>
    <property type="molecule type" value="Transcribed_RNA"/>
</dbReference>
<evidence type="ECO:0000256" key="1">
    <source>
        <dbReference type="PROSITE-ProRule" id="PRU00023"/>
    </source>
</evidence>
<dbReference type="SMART" id="SM00248">
    <property type="entry name" value="ANK"/>
    <property type="match status" value="4"/>
</dbReference>
<dbReference type="AlphaFoldDB" id="A0A7S0ITU7"/>
<feature type="repeat" description="ANK" evidence="1">
    <location>
        <begin position="214"/>
        <end position="246"/>
    </location>
</feature>
<dbReference type="Pfam" id="PF12796">
    <property type="entry name" value="Ank_2"/>
    <property type="match status" value="2"/>
</dbReference>
<feature type="region of interest" description="Disordered" evidence="2">
    <location>
        <begin position="517"/>
        <end position="537"/>
    </location>
</feature>
<organism evidence="3">
    <name type="scientific">Calcidiscus leptoporus</name>
    <dbReference type="NCBI Taxonomy" id="127549"/>
    <lineage>
        <taxon>Eukaryota</taxon>
        <taxon>Haptista</taxon>
        <taxon>Haptophyta</taxon>
        <taxon>Prymnesiophyceae</taxon>
        <taxon>Coccolithales</taxon>
        <taxon>Calcidiscaceae</taxon>
        <taxon>Calcidiscus</taxon>
    </lineage>
</organism>
<dbReference type="PROSITE" id="PS50088">
    <property type="entry name" value="ANK_REPEAT"/>
    <property type="match status" value="3"/>
</dbReference>
<dbReference type="SUPFAM" id="SSF48403">
    <property type="entry name" value="Ankyrin repeat"/>
    <property type="match status" value="1"/>
</dbReference>
<name>A0A7S0ITU7_9EUKA</name>
<dbReference type="PANTHER" id="PTHR24118:SF99">
    <property type="entry name" value="POTE ANKYRIN DOMAIN FAMILY MEMBER 3C-RELATED"/>
    <property type="match status" value="1"/>
</dbReference>
<gene>
    <name evidence="3" type="ORF">CLEP1334_LOCUS6841</name>
</gene>
<reference evidence="3" key="1">
    <citation type="submission" date="2021-01" db="EMBL/GenBank/DDBJ databases">
        <authorList>
            <person name="Corre E."/>
            <person name="Pelletier E."/>
            <person name="Niang G."/>
            <person name="Scheremetjew M."/>
            <person name="Finn R."/>
            <person name="Kale V."/>
            <person name="Holt S."/>
            <person name="Cochrane G."/>
            <person name="Meng A."/>
            <person name="Brown T."/>
            <person name="Cohen L."/>
        </authorList>
    </citation>
    <scope>NUCLEOTIDE SEQUENCE</scope>
    <source>
        <strain evidence="3">RCC1130</strain>
    </source>
</reference>
<evidence type="ECO:0000313" key="3">
    <source>
        <dbReference type="EMBL" id="CAD8531589.1"/>
    </source>
</evidence>
<feature type="region of interest" description="Disordered" evidence="2">
    <location>
        <begin position="353"/>
        <end position="374"/>
    </location>
</feature>
<dbReference type="PANTHER" id="PTHR24118">
    <property type="entry name" value="POTE ANKYRIN DOMAIN"/>
    <property type="match status" value="1"/>
</dbReference>
<protein>
    <recommendedName>
        <fullName evidence="4">ANK_REP_REGION domain-containing protein</fullName>
    </recommendedName>
</protein>
<dbReference type="InterPro" id="IPR002110">
    <property type="entry name" value="Ankyrin_rpt"/>
</dbReference>
<evidence type="ECO:0008006" key="4">
    <source>
        <dbReference type="Google" id="ProtNLM"/>
    </source>
</evidence>
<accession>A0A7S0ITU7</accession>
<sequence length="585" mass="61912">MSADELLCRPATAVAVDGSLRAPSVALVSAVAKGEAALSVERLLQQRADPDSVDPSSGLGAVHVACMHNQLFLLSLLLSSGADIEGKSRDKLRSRPLHVAIRTASFGVGLPGVKLLLALGADPTASRADGVDCLALATQGSAIARLLLSAIAMWKAEAPKRKAGVSLALWAPSELPDASRRVQRAAIVHAAAAGRRARVEGLVRHTDPNSQDEHGITATHAAAARGDLQLLEVLLAAGASANLPAANARGARPLHCAALSGSVDCVKALLRAAADPSLADLNGHLPVERAASWAHAARGELLCAMERLLGGRQAAPSCGKLSAPKLGGLNRQAVAARAVLSKQGPVRVLLVSNRERPSTSANAEEPVAEEPSESAVRRVESEMSLTLAGVGVSLIDAEPCELLRASLQDVRIRASQSEADRNLEVRIGGIQVDCCIEHTKLPVVLQPMPSDEPERPDADGGDCVLHLVVTQNVRWTSLLYIERCEIMLLPMRLTLEQNMTARLLRLSTMLAAAWASALTEPEDERTEGTSPRRRPAETDVAAASELYLRFFKLHPVVVAVTVQMDALCDERQLQESTDGGTRRED</sequence>
<dbReference type="InterPro" id="IPR036770">
    <property type="entry name" value="Ankyrin_rpt-contain_sf"/>
</dbReference>
<evidence type="ECO:0000256" key="2">
    <source>
        <dbReference type="SAM" id="MobiDB-lite"/>
    </source>
</evidence>
<keyword evidence="1" id="KW-0040">ANK repeat</keyword>
<proteinExistence type="predicted"/>
<feature type="repeat" description="ANK" evidence="1">
    <location>
        <begin position="249"/>
        <end position="281"/>
    </location>
</feature>